<evidence type="ECO:0000256" key="1">
    <source>
        <dbReference type="ARBA" id="ARBA00022722"/>
    </source>
</evidence>
<dbReference type="SUPFAM" id="SSF52980">
    <property type="entry name" value="Restriction endonuclease-like"/>
    <property type="match status" value="1"/>
</dbReference>
<evidence type="ECO:0000256" key="13">
    <source>
        <dbReference type="ARBA" id="ARBA00048988"/>
    </source>
</evidence>
<dbReference type="Gene3D" id="3.40.50.300">
    <property type="entry name" value="P-loop containing nucleotide triphosphate hydrolases"/>
    <property type="match status" value="4"/>
</dbReference>
<dbReference type="GO" id="GO:0005829">
    <property type="term" value="C:cytosol"/>
    <property type="evidence" value="ECO:0007669"/>
    <property type="project" value="TreeGrafter"/>
</dbReference>
<name>A0A415DYS9_9FIRM</name>
<keyword evidence="7 14" id="KW-0067">ATP-binding</keyword>
<proteinExistence type="predicted"/>
<dbReference type="InterPro" id="IPR011335">
    <property type="entry name" value="Restrct_endonuc-II-like"/>
</dbReference>
<evidence type="ECO:0000256" key="11">
    <source>
        <dbReference type="ARBA" id="ARBA00034617"/>
    </source>
</evidence>
<evidence type="ECO:0000256" key="12">
    <source>
        <dbReference type="ARBA" id="ARBA00034808"/>
    </source>
</evidence>
<dbReference type="PROSITE" id="PS51198">
    <property type="entry name" value="UVRD_HELICASE_ATP_BIND"/>
    <property type="match status" value="1"/>
</dbReference>
<feature type="domain" description="UvrD-like helicase C-terminal" evidence="17">
    <location>
        <begin position="477"/>
        <end position="785"/>
    </location>
</feature>
<keyword evidence="5 14" id="KW-0347">Helicase</keyword>
<gene>
    <name evidence="18" type="primary">addA</name>
    <name evidence="18" type="ORF">DW099_14245</name>
</gene>
<dbReference type="GO" id="GO:0004527">
    <property type="term" value="F:exonuclease activity"/>
    <property type="evidence" value="ECO:0007669"/>
    <property type="project" value="UniProtKB-KW"/>
</dbReference>
<dbReference type="EC" id="5.6.2.4" evidence="12"/>
<keyword evidence="8" id="KW-0238">DNA-binding</keyword>
<dbReference type="PANTHER" id="PTHR11070">
    <property type="entry name" value="UVRD / RECB / PCRA DNA HELICASE FAMILY MEMBER"/>
    <property type="match status" value="1"/>
</dbReference>
<evidence type="ECO:0000313" key="19">
    <source>
        <dbReference type="Proteomes" id="UP000284841"/>
    </source>
</evidence>
<dbReference type="Proteomes" id="UP000284841">
    <property type="component" value="Unassembled WGS sequence"/>
</dbReference>
<evidence type="ECO:0000256" key="5">
    <source>
        <dbReference type="ARBA" id="ARBA00022806"/>
    </source>
</evidence>
<dbReference type="InterPro" id="IPR000212">
    <property type="entry name" value="DNA_helicase_UvrD/REP"/>
</dbReference>
<reference evidence="18 19" key="1">
    <citation type="submission" date="2018-08" db="EMBL/GenBank/DDBJ databases">
        <title>A genome reference for cultivated species of the human gut microbiota.</title>
        <authorList>
            <person name="Zou Y."/>
            <person name="Xue W."/>
            <person name="Luo G."/>
        </authorList>
    </citation>
    <scope>NUCLEOTIDE SEQUENCE [LARGE SCALE GENOMIC DNA]</scope>
    <source>
        <strain evidence="18 19">AM07-24</strain>
    </source>
</reference>
<dbReference type="PANTHER" id="PTHR11070:SF48">
    <property type="entry name" value="ATP-DEPENDENT HELICASE_NUCLEASE SUBUNIT A"/>
    <property type="match status" value="1"/>
</dbReference>
<dbReference type="PROSITE" id="PS51217">
    <property type="entry name" value="UVRD_HELICASE_CTER"/>
    <property type="match status" value="1"/>
</dbReference>
<dbReference type="GO" id="GO:0006302">
    <property type="term" value="P:double-strand break repair"/>
    <property type="evidence" value="ECO:0007669"/>
    <property type="project" value="InterPro"/>
</dbReference>
<dbReference type="GO" id="GO:0005524">
    <property type="term" value="F:ATP binding"/>
    <property type="evidence" value="ECO:0007669"/>
    <property type="project" value="UniProtKB-UniRule"/>
</dbReference>
<dbReference type="Pfam" id="PF13361">
    <property type="entry name" value="UvrD_C"/>
    <property type="match status" value="1"/>
</dbReference>
<dbReference type="GO" id="GO:0033202">
    <property type="term" value="C:DNA helicase complex"/>
    <property type="evidence" value="ECO:0007669"/>
    <property type="project" value="TreeGrafter"/>
</dbReference>
<dbReference type="InterPro" id="IPR014016">
    <property type="entry name" value="UvrD-like_ATP-bd"/>
</dbReference>
<keyword evidence="10" id="KW-0413">Isomerase</keyword>
<dbReference type="GO" id="GO:0043138">
    <property type="term" value="F:3'-5' DNA helicase activity"/>
    <property type="evidence" value="ECO:0007669"/>
    <property type="project" value="UniProtKB-EC"/>
</dbReference>
<evidence type="ECO:0000256" key="6">
    <source>
        <dbReference type="ARBA" id="ARBA00022839"/>
    </source>
</evidence>
<keyword evidence="3" id="KW-0227">DNA damage</keyword>
<comment type="caution">
    <text evidence="18">The sequence shown here is derived from an EMBL/GenBank/DDBJ whole genome shotgun (WGS) entry which is preliminary data.</text>
</comment>
<evidence type="ECO:0000256" key="10">
    <source>
        <dbReference type="ARBA" id="ARBA00023235"/>
    </source>
</evidence>
<accession>A0A415DYS9</accession>
<dbReference type="NCBIfam" id="TIGR02785">
    <property type="entry name" value="addA_Gpos"/>
    <property type="match status" value="1"/>
</dbReference>
<dbReference type="Gene3D" id="1.10.486.10">
    <property type="entry name" value="PCRA, domain 4"/>
    <property type="match status" value="1"/>
</dbReference>
<evidence type="ECO:0000256" key="3">
    <source>
        <dbReference type="ARBA" id="ARBA00022763"/>
    </source>
</evidence>
<feature type="region of interest" description="Disordered" evidence="15">
    <location>
        <begin position="1"/>
        <end position="20"/>
    </location>
</feature>
<dbReference type="Pfam" id="PF00580">
    <property type="entry name" value="UvrD-helicase"/>
    <property type="match status" value="1"/>
</dbReference>
<sequence>MAIEKTSRTKEKRAKMNWTREQQRAIDEREKNILVAAAAGSGKTAVLVERIKKLIIEDGVSIDRMLIVTFTNAAAAEMKEKIRVAINQEIDADPANSQNLRQQLNLLPRANISTFHAFALDVIRTFFFLTDIEPGFAICDDAQRTIIKEDSMDQLMEQCFASDAKEFYDFLNWYSSDRNQNKIRDIINTSYNVLQSLPYPWQWLKEKIEELSLPPEAFLLSPVMNYIWDYIGDAVEKAVQFEERAVEELSAAGLSRLAEKTASEELCFYQQMAEAAARKDLTDLSNCIAAFKAVRLVAKKEEKEAYAQVKDLAAACRKKASGLINDIKGLFFTQSLEEMVSEMNETAPKAETLRKLLEDFDQIFKANKADKKLVDFNDIEHYCLSILEETQAQDHYRKKFEYIFIDEYQDTNILQEEIIAKVARNNNLFMVGDMKQSIYKFRLAEPEIFKRKYLSYGSAENEQSTKIDLNQNFRSKPLILSEINHIFENLMEDYDEDAMLYPGVSYDGPYHYVPEVKVVDTSTIDDADEELANLKNAEIEALEICCLIKENLGRKFFDHKAGIEREIRLHDMVILMRGVRNYADVYRSILKENGVDSFVDDSEGYFDTMEINVFMNLLSVIDNKMQDVPLISVLHSEIFSFSTDELGQIRAACKNGQYAAAFLKFAKEGKLEPLREKCRVALDSIKKWKTMATSQPLGQFIWKLLLETGYYLEMGAMPGGTQRQANLRALVDKAEKFAADRQSSLYSFVRYIDAVKRRGVPMGQVKLVGENDDLVRIMTIHKSKGLEFPLVIVCGMGRRLNYTKIGSGIALHKDIGIGMTLTDFEGHWYKQTLLQRLIQKQIHKEEVSEEIRVLYVALTRAKDLLYLTGTVRDGAKFMESRQIGLGGDTMYLDMIGDVSRFELVDANRLSPDSVEKSGIEGNPMGKDIFDRRLTPEEEAEVLRRLNFNYPYESSRKLKSKYSVTEVYRMGLSDQREFETVLAVPKFRQGERRLTAAEKGTIYHSIMERLDFDRAEREGMPYIEEAAADYANREIFQTEDLKAIELSRIADFFTSELGHRCASAYRAGRLDRERPFDLQMEMEGETVIVQGIIDCYFEEGDGFVLLDYKTNWIDENKDFDQEAKRLRRTYRGQIEIYRQALEASKGRPVKEACLYLFGSGKLVEM</sequence>
<keyword evidence="6 18" id="KW-0269">Exonuclease</keyword>
<evidence type="ECO:0000256" key="9">
    <source>
        <dbReference type="ARBA" id="ARBA00023204"/>
    </source>
</evidence>
<keyword evidence="2 14" id="KW-0547">Nucleotide-binding</keyword>
<dbReference type="OrthoDB" id="9810135at2"/>
<dbReference type="EMBL" id="QRMS01000004">
    <property type="protein sequence ID" value="RHJ85997.1"/>
    <property type="molecule type" value="Genomic_DNA"/>
</dbReference>
<feature type="binding site" evidence="14">
    <location>
        <begin position="37"/>
        <end position="44"/>
    </location>
    <ligand>
        <name>ATP</name>
        <dbReference type="ChEBI" id="CHEBI:30616"/>
    </ligand>
</feature>
<keyword evidence="4 14" id="KW-0378">Hydrolase</keyword>
<evidence type="ECO:0000256" key="7">
    <source>
        <dbReference type="ARBA" id="ARBA00022840"/>
    </source>
</evidence>
<evidence type="ECO:0000256" key="4">
    <source>
        <dbReference type="ARBA" id="ARBA00022801"/>
    </source>
</evidence>
<organism evidence="18 19">
    <name type="scientific">Emergencia timonensis</name>
    <dbReference type="NCBI Taxonomy" id="1776384"/>
    <lineage>
        <taxon>Bacteria</taxon>
        <taxon>Bacillati</taxon>
        <taxon>Bacillota</taxon>
        <taxon>Clostridia</taxon>
        <taxon>Peptostreptococcales</taxon>
        <taxon>Anaerovoracaceae</taxon>
        <taxon>Emergencia</taxon>
    </lineage>
</organism>
<dbReference type="GO" id="GO:0000725">
    <property type="term" value="P:recombinational repair"/>
    <property type="evidence" value="ECO:0007669"/>
    <property type="project" value="TreeGrafter"/>
</dbReference>
<comment type="catalytic activity">
    <reaction evidence="13">
        <text>ATP + H2O = ADP + phosphate + H(+)</text>
        <dbReference type="Rhea" id="RHEA:13065"/>
        <dbReference type="ChEBI" id="CHEBI:15377"/>
        <dbReference type="ChEBI" id="CHEBI:15378"/>
        <dbReference type="ChEBI" id="CHEBI:30616"/>
        <dbReference type="ChEBI" id="CHEBI:43474"/>
        <dbReference type="ChEBI" id="CHEBI:456216"/>
        <dbReference type="EC" id="5.6.2.4"/>
    </reaction>
</comment>
<keyword evidence="19" id="KW-1185">Reference proteome</keyword>
<evidence type="ECO:0000256" key="15">
    <source>
        <dbReference type="SAM" id="MobiDB-lite"/>
    </source>
</evidence>
<evidence type="ECO:0000256" key="2">
    <source>
        <dbReference type="ARBA" id="ARBA00022741"/>
    </source>
</evidence>
<dbReference type="InterPro" id="IPR014152">
    <property type="entry name" value="AddA"/>
</dbReference>
<evidence type="ECO:0000259" key="17">
    <source>
        <dbReference type="PROSITE" id="PS51217"/>
    </source>
</evidence>
<keyword evidence="9" id="KW-0234">DNA repair</keyword>
<dbReference type="InterPro" id="IPR027417">
    <property type="entry name" value="P-loop_NTPase"/>
</dbReference>
<comment type="catalytic activity">
    <reaction evidence="11">
        <text>Couples ATP hydrolysis with the unwinding of duplex DNA by translocating in the 3'-5' direction.</text>
        <dbReference type="EC" id="5.6.2.4"/>
    </reaction>
</comment>
<protein>
    <recommendedName>
        <fullName evidence="12">DNA 3'-5' helicase</fullName>
        <ecNumber evidence="12">5.6.2.4</ecNumber>
    </recommendedName>
</protein>
<dbReference type="GO" id="GO:0003677">
    <property type="term" value="F:DNA binding"/>
    <property type="evidence" value="ECO:0007669"/>
    <property type="project" value="UniProtKB-KW"/>
</dbReference>
<dbReference type="Gene3D" id="3.90.320.10">
    <property type="match status" value="1"/>
</dbReference>
<feature type="domain" description="UvrD-like helicase ATP-binding" evidence="16">
    <location>
        <begin position="16"/>
        <end position="476"/>
    </location>
</feature>
<dbReference type="Pfam" id="PF12705">
    <property type="entry name" value="PDDEXK_1"/>
    <property type="match status" value="1"/>
</dbReference>
<keyword evidence="1" id="KW-0540">Nuclease</keyword>
<evidence type="ECO:0000256" key="14">
    <source>
        <dbReference type="PROSITE-ProRule" id="PRU00560"/>
    </source>
</evidence>
<evidence type="ECO:0000259" key="16">
    <source>
        <dbReference type="PROSITE" id="PS51198"/>
    </source>
</evidence>
<dbReference type="InterPro" id="IPR014017">
    <property type="entry name" value="DNA_helicase_UvrD-like_C"/>
</dbReference>
<dbReference type="GO" id="GO:0016887">
    <property type="term" value="F:ATP hydrolysis activity"/>
    <property type="evidence" value="ECO:0007669"/>
    <property type="project" value="RHEA"/>
</dbReference>
<dbReference type="InterPro" id="IPR011604">
    <property type="entry name" value="PDDEXK-like_dom_sf"/>
</dbReference>
<dbReference type="AlphaFoldDB" id="A0A415DYS9"/>
<dbReference type="SUPFAM" id="SSF52540">
    <property type="entry name" value="P-loop containing nucleoside triphosphate hydrolases"/>
    <property type="match status" value="1"/>
</dbReference>
<dbReference type="STRING" id="1776384.GCA_900086585_01753"/>
<evidence type="ECO:0000256" key="8">
    <source>
        <dbReference type="ARBA" id="ARBA00023125"/>
    </source>
</evidence>
<dbReference type="CDD" id="cd17932">
    <property type="entry name" value="DEXQc_UvrD"/>
    <property type="match status" value="2"/>
</dbReference>
<evidence type="ECO:0000313" key="18">
    <source>
        <dbReference type="EMBL" id="RHJ85997.1"/>
    </source>
</evidence>
<dbReference type="InterPro" id="IPR038726">
    <property type="entry name" value="PDDEXK_AddAB-type"/>
</dbReference>